<dbReference type="Proteomes" id="UP001140094">
    <property type="component" value="Unassembled WGS sequence"/>
</dbReference>
<dbReference type="PANTHER" id="PTHR13349:SF2">
    <property type="entry name" value="TRANSLATION MACHINERY-ASSOCIATED PROTEIN 16"/>
    <property type="match status" value="1"/>
</dbReference>
<organism evidence="3 4">
    <name type="scientific">Coemansia guatemalensis</name>
    <dbReference type="NCBI Taxonomy" id="2761395"/>
    <lineage>
        <taxon>Eukaryota</taxon>
        <taxon>Fungi</taxon>
        <taxon>Fungi incertae sedis</taxon>
        <taxon>Zoopagomycota</taxon>
        <taxon>Kickxellomycotina</taxon>
        <taxon>Kickxellomycetes</taxon>
        <taxon>Kickxellales</taxon>
        <taxon>Kickxellaceae</taxon>
        <taxon>Coemansia</taxon>
    </lineage>
</organism>
<proteinExistence type="inferred from homology"/>
<dbReference type="Pfam" id="PF11176">
    <property type="entry name" value="Tma16"/>
    <property type="match status" value="1"/>
</dbReference>
<dbReference type="PANTHER" id="PTHR13349">
    <property type="entry name" value="TRANSLATION MACHINERY-ASSOCIATED PROTEIN 16"/>
    <property type="match status" value="1"/>
</dbReference>
<comment type="similarity">
    <text evidence="1">Belongs to the TMA16 family.</text>
</comment>
<dbReference type="Gene3D" id="1.20.1440.170">
    <property type="entry name" value="Translation machinery-associated protein 16-like"/>
    <property type="match status" value="1"/>
</dbReference>
<accession>A0A9W8LV42</accession>
<dbReference type="InterPro" id="IPR038356">
    <property type="entry name" value="Tma16_sf"/>
</dbReference>
<dbReference type="AlphaFoldDB" id="A0A9W8LV42"/>
<dbReference type="InterPro" id="IPR021346">
    <property type="entry name" value="Tma16"/>
</dbReference>
<sequence length="196" mass="22133">MPNNKRKRVGKIKGKEKAHPYSRKARQISRAMNKESQIARAKEERAKVAMAHGQKQVWFRDRINEEDLLEQKSWTTEQLAKLVDEYLQRNDEEIEEIEAGRKGRALAPKDALFLQVVETEKKEAKLGGIEVPDLTSAFMVKTLRCWDGDVNSLSTIKLINCKPSEQLQQKRRDVGTGASTKSAEEAIAQATGMVVG</sequence>
<evidence type="ECO:0000256" key="2">
    <source>
        <dbReference type="SAM" id="MobiDB-lite"/>
    </source>
</evidence>
<keyword evidence="4" id="KW-1185">Reference proteome</keyword>
<name>A0A9W8LV42_9FUNG</name>
<gene>
    <name evidence="3" type="primary">TMA16_1</name>
    <name evidence="3" type="ORF">H4R20_001997</name>
</gene>
<protein>
    <submittedName>
        <fullName evidence="3">Translation machinery-associated protein 16</fullName>
    </submittedName>
</protein>
<evidence type="ECO:0000313" key="3">
    <source>
        <dbReference type="EMBL" id="KAJ2805668.1"/>
    </source>
</evidence>
<feature type="region of interest" description="Disordered" evidence="2">
    <location>
        <begin position="1"/>
        <end position="33"/>
    </location>
</feature>
<feature type="compositionally biased region" description="Basic residues" evidence="2">
    <location>
        <begin position="1"/>
        <end position="12"/>
    </location>
</feature>
<dbReference type="EMBL" id="JANBUO010000268">
    <property type="protein sequence ID" value="KAJ2805668.1"/>
    <property type="molecule type" value="Genomic_DNA"/>
</dbReference>
<dbReference type="GO" id="GO:0005634">
    <property type="term" value="C:nucleus"/>
    <property type="evidence" value="ECO:0007669"/>
    <property type="project" value="TreeGrafter"/>
</dbReference>
<comment type="caution">
    <text evidence="3">The sequence shown here is derived from an EMBL/GenBank/DDBJ whole genome shotgun (WGS) entry which is preliminary data.</text>
</comment>
<evidence type="ECO:0000313" key="4">
    <source>
        <dbReference type="Proteomes" id="UP001140094"/>
    </source>
</evidence>
<evidence type="ECO:0000256" key="1">
    <source>
        <dbReference type="ARBA" id="ARBA00034127"/>
    </source>
</evidence>
<dbReference type="OrthoDB" id="270284at2759"/>
<reference evidence="3" key="1">
    <citation type="submission" date="2022-07" db="EMBL/GenBank/DDBJ databases">
        <title>Phylogenomic reconstructions and comparative analyses of Kickxellomycotina fungi.</title>
        <authorList>
            <person name="Reynolds N.K."/>
            <person name="Stajich J.E."/>
            <person name="Barry K."/>
            <person name="Grigoriev I.V."/>
            <person name="Crous P."/>
            <person name="Smith M.E."/>
        </authorList>
    </citation>
    <scope>NUCLEOTIDE SEQUENCE</scope>
    <source>
        <strain evidence="3">NRRL 1565</strain>
    </source>
</reference>